<evidence type="ECO:0000313" key="31">
    <source>
        <dbReference type="EMBL" id="KAG0663214.1"/>
    </source>
</evidence>
<evidence type="ECO:0000256" key="8">
    <source>
        <dbReference type="ARBA" id="ARBA00022705"/>
    </source>
</evidence>
<feature type="region of interest" description="Disordered" evidence="26">
    <location>
        <begin position="574"/>
        <end position="605"/>
    </location>
</feature>
<keyword evidence="10" id="KW-0479">Metal-binding</keyword>
<evidence type="ECO:0000256" key="10">
    <source>
        <dbReference type="ARBA" id="ARBA00022723"/>
    </source>
</evidence>
<dbReference type="PANTHER" id="PTHR43788:SF8">
    <property type="entry name" value="DNA-BINDING PROTEIN SMUBP-2"/>
    <property type="match status" value="1"/>
</dbReference>
<keyword evidence="20" id="KW-0496">Mitochondrion</keyword>
<dbReference type="Pfam" id="PF21123">
    <property type="entry name" value="Dna2_Rift"/>
    <property type="match status" value="1"/>
</dbReference>
<dbReference type="GO" id="GO:0003677">
    <property type="term" value="F:DNA binding"/>
    <property type="evidence" value="ECO:0007669"/>
    <property type="project" value="UniProtKB-KW"/>
</dbReference>
<keyword evidence="21" id="KW-0234">DNA repair</keyword>
<keyword evidence="9" id="KW-0540">Nuclease</keyword>
<dbReference type="InterPro" id="IPR050534">
    <property type="entry name" value="Coronavir_polyprotein_1ab"/>
</dbReference>
<evidence type="ECO:0000256" key="18">
    <source>
        <dbReference type="ARBA" id="ARBA00023014"/>
    </source>
</evidence>
<organism evidence="31 32">
    <name type="scientific">Rhodotorula mucilaginosa</name>
    <name type="common">Yeast</name>
    <name type="synonym">Rhodotorula rubra</name>
    <dbReference type="NCBI Taxonomy" id="5537"/>
    <lineage>
        <taxon>Eukaryota</taxon>
        <taxon>Fungi</taxon>
        <taxon>Dikarya</taxon>
        <taxon>Basidiomycota</taxon>
        <taxon>Pucciniomycotina</taxon>
        <taxon>Microbotryomycetes</taxon>
        <taxon>Sporidiobolales</taxon>
        <taxon>Sporidiobolaceae</taxon>
        <taxon>Rhodotorula</taxon>
    </lineage>
</organism>
<comment type="subcellular location">
    <subcellularLocation>
        <location evidence="3">Mitochondrion</location>
    </subcellularLocation>
    <subcellularLocation>
        <location evidence="2">Nucleus</location>
    </subcellularLocation>
</comment>
<reference evidence="31 32" key="1">
    <citation type="submission" date="2020-11" db="EMBL/GenBank/DDBJ databases">
        <title>Kefir isolates.</title>
        <authorList>
            <person name="Marcisauskas S."/>
            <person name="Kim Y."/>
            <person name="Blasche S."/>
        </authorList>
    </citation>
    <scope>NUCLEOTIDE SEQUENCE [LARGE SCALE GENOMIC DNA]</scope>
    <source>
        <strain evidence="31 32">KR</strain>
    </source>
</reference>
<evidence type="ECO:0000259" key="28">
    <source>
        <dbReference type="Pfam" id="PF13086"/>
    </source>
</evidence>
<evidence type="ECO:0000256" key="23">
    <source>
        <dbReference type="ARBA" id="ARBA00023268"/>
    </source>
</evidence>
<dbReference type="Proteomes" id="UP000777482">
    <property type="component" value="Unassembled WGS sequence"/>
</dbReference>
<evidence type="ECO:0000256" key="12">
    <source>
        <dbReference type="ARBA" id="ARBA00022759"/>
    </source>
</evidence>
<evidence type="ECO:0000259" key="30">
    <source>
        <dbReference type="Pfam" id="PF21123"/>
    </source>
</evidence>
<keyword evidence="32" id="KW-1185">Reference proteome</keyword>
<gene>
    <name evidence="31" type="primary">DNA2</name>
    <name evidence="31" type="ORF">C6P46_002803</name>
</gene>
<dbReference type="InterPro" id="IPR041677">
    <property type="entry name" value="DNA2/NAM7_AAA_11"/>
</dbReference>
<keyword evidence="14" id="KW-0378">Hydrolase</keyword>
<dbReference type="Gene3D" id="3.90.320.10">
    <property type="match status" value="1"/>
</dbReference>
<dbReference type="Pfam" id="PF08696">
    <property type="entry name" value="Dna2"/>
    <property type="match status" value="1"/>
</dbReference>
<evidence type="ECO:0000259" key="29">
    <source>
        <dbReference type="Pfam" id="PF13087"/>
    </source>
</evidence>
<feature type="compositionally biased region" description="Basic and acidic residues" evidence="26">
    <location>
        <begin position="164"/>
        <end position="177"/>
    </location>
</feature>
<keyword evidence="23" id="KW-0511">Multifunctional enzyme</keyword>
<feature type="domain" description="DNA2/NAM7 helicase helicase" evidence="28">
    <location>
        <begin position="920"/>
        <end position="1011"/>
    </location>
</feature>
<evidence type="ECO:0000256" key="9">
    <source>
        <dbReference type="ARBA" id="ARBA00022722"/>
    </source>
</evidence>
<evidence type="ECO:0000256" key="13">
    <source>
        <dbReference type="ARBA" id="ARBA00022763"/>
    </source>
</evidence>
<feature type="region of interest" description="Disordered" evidence="26">
    <location>
        <begin position="1337"/>
        <end position="1357"/>
    </location>
</feature>
<dbReference type="GO" id="GO:0016787">
    <property type="term" value="F:hydrolase activity"/>
    <property type="evidence" value="ECO:0007669"/>
    <property type="project" value="UniProtKB-KW"/>
</dbReference>
<dbReference type="InterPro" id="IPR047187">
    <property type="entry name" value="SF1_C_Upf1"/>
</dbReference>
<feature type="region of interest" description="Disordered" evidence="26">
    <location>
        <begin position="17"/>
        <end position="177"/>
    </location>
</feature>
<dbReference type="CDD" id="cd18808">
    <property type="entry name" value="SF1_C_Upf1"/>
    <property type="match status" value="1"/>
</dbReference>
<dbReference type="InterPro" id="IPR026851">
    <property type="entry name" value="Dna2/JHS1_DEXXQ-box"/>
</dbReference>
<dbReference type="GO" id="GO:0046872">
    <property type="term" value="F:metal ion binding"/>
    <property type="evidence" value="ECO:0007669"/>
    <property type="project" value="UniProtKB-KW"/>
</dbReference>
<evidence type="ECO:0000256" key="2">
    <source>
        <dbReference type="ARBA" id="ARBA00004123"/>
    </source>
</evidence>
<dbReference type="GO" id="GO:0004519">
    <property type="term" value="F:endonuclease activity"/>
    <property type="evidence" value="ECO:0007669"/>
    <property type="project" value="UniProtKB-KW"/>
</dbReference>
<feature type="compositionally biased region" description="Low complexity" evidence="26">
    <location>
        <begin position="58"/>
        <end position="77"/>
    </location>
</feature>
<feature type="domain" description="DNA2/NAM7 helicase-like C-terminal" evidence="29">
    <location>
        <begin position="1102"/>
        <end position="1305"/>
    </location>
</feature>
<evidence type="ECO:0000256" key="19">
    <source>
        <dbReference type="ARBA" id="ARBA00023125"/>
    </source>
</evidence>
<evidence type="ECO:0000256" key="25">
    <source>
        <dbReference type="ARBA" id="ARBA00047995"/>
    </source>
</evidence>
<evidence type="ECO:0000256" key="14">
    <source>
        <dbReference type="ARBA" id="ARBA00022801"/>
    </source>
</evidence>
<keyword evidence="22" id="KW-0539">Nucleus</keyword>
<dbReference type="GO" id="GO:0005739">
    <property type="term" value="C:mitochondrion"/>
    <property type="evidence" value="ECO:0007669"/>
    <property type="project" value="UniProtKB-SubCell"/>
</dbReference>
<dbReference type="OrthoDB" id="6513042at2759"/>
<dbReference type="GO" id="GO:0017116">
    <property type="term" value="F:single-stranded DNA helicase activity"/>
    <property type="evidence" value="ECO:0007669"/>
    <property type="project" value="InterPro"/>
</dbReference>
<evidence type="ECO:0000256" key="6">
    <source>
        <dbReference type="ARBA" id="ARBA00021516"/>
    </source>
</evidence>
<keyword evidence="12" id="KW-0255">Endonuclease</keyword>
<dbReference type="CDD" id="cd18041">
    <property type="entry name" value="DEXXQc_DNA2"/>
    <property type="match status" value="1"/>
</dbReference>
<dbReference type="EMBL" id="PUHQ01000021">
    <property type="protein sequence ID" value="KAG0663214.1"/>
    <property type="molecule type" value="Genomic_DNA"/>
</dbReference>
<dbReference type="EC" id="3.6.4.12" evidence="5"/>
<evidence type="ECO:0000256" key="22">
    <source>
        <dbReference type="ARBA" id="ARBA00023242"/>
    </source>
</evidence>
<dbReference type="FunFam" id="3.40.50.300:FF:000789">
    <property type="entry name" value="DNA replication ATP-dependent helicase/nuclease DNA2"/>
    <property type="match status" value="1"/>
</dbReference>
<dbReference type="GO" id="GO:0051539">
    <property type="term" value="F:4 iron, 4 sulfur cluster binding"/>
    <property type="evidence" value="ECO:0007669"/>
    <property type="project" value="UniProtKB-KW"/>
</dbReference>
<dbReference type="GO" id="GO:0006260">
    <property type="term" value="P:DNA replication"/>
    <property type="evidence" value="ECO:0007669"/>
    <property type="project" value="UniProtKB-KW"/>
</dbReference>
<evidence type="ECO:0000256" key="16">
    <source>
        <dbReference type="ARBA" id="ARBA00022840"/>
    </source>
</evidence>
<proteinExistence type="inferred from homology"/>
<keyword evidence="18" id="KW-0411">Iron-sulfur</keyword>
<comment type="cofactor">
    <cofactor evidence="1">
        <name>[4Fe-4S] cluster</name>
        <dbReference type="ChEBI" id="CHEBI:49883"/>
    </cofactor>
</comment>
<evidence type="ECO:0000313" key="32">
    <source>
        <dbReference type="Proteomes" id="UP000777482"/>
    </source>
</evidence>
<dbReference type="SUPFAM" id="SSF52540">
    <property type="entry name" value="P-loop containing nucleoside triphosphate hydrolases"/>
    <property type="match status" value="1"/>
</dbReference>
<keyword evidence="11" id="KW-0547">Nucleotide-binding</keyword>
<keyword evidence="17" id="KW-0408">Iron</keyword>
<evidence type="ECO:0000256" key="20">
    <source>
        <dbReference type="ARBA" id="ARBA00023128"/>
    </source>
</evidence>
<evidence type="ECO:0000256" key="4">
    <source>
        <dbReference type="ARBA" id="ARBA00007913"/>
    </source>
</evidence>
<protein>
    <recommendedName>
        <fullName evidence="6">DNA replication ATP-dependent helicase/nuclease DNA2</fullName>
        <ecNumber evidence="5">3.6.4.12</ecNumber>
    </recommendedName>
    <alternativeName>
        <fullName evidence="24">DNA replication ATP-dependent helicase-like homolog</fullName>
    </alternativeName>
</protein>
<keyword evidence="8" id="KW-0235">DNA replication</keyword>
<dbReference type="GO" id="GO:0043139">
    <property type="term" value="F:5'-3' DNA helicase activity"/>
    <property type="evidence" value="ECO:0007669"/>
    <property type="project" value="TreeGrafter"/>
</dbReference>
<evidence type="ECO:0000256" key="7">
    <source>
        <dbReference type="ARBA" id="ARBA00022485"/>
    </source>
</evidence>
<keyword evidence="19" id="KW-0238">DNA-binding</keyword>
<dbReference type="Gene3D" id="3.40.50.300">
    <property type="entry name" value="P-loop containing nucleotide triphosphate hydrolases"/>
    <property type="match status" value="2"/>
</dbReference>
<comment type="caution">
    <text evidence="31">The sequence shown here is derived from an EMBL/GenBank/DDBJ whole genome shotgun (WGS) entry which is preliminary data.</text>
</comment>
<dbReference type="GO" id="GO:0005524">
    <property type="term" value="F:ATP binding"/>
    <property type="evidence" value="ECO:0007669"/>
    <property type="project" value="UniProtKB-KW"/>
</dbReference>
<keyword evidence="7" id="KW-0004">4Fe-4S</keyword>
<comment type="catalytic activity">
    <reaction evidence="25">
        <text>ATP + H2O = ADP + phosphate + H(+)</text>
        <dbReference type="Rhea" id="RHEA:13065"/>
        <dbReference type="ChEBI" id="CHEBI:15377"/>
        <dbReference type="ChEBI" id="CHEBI:15378"/>
        <dbReference type="ChEBI" id="CHEBI:30616"/>
        <dbReference type="ChEBI" id="CHEBI:43474"/>
        <dbReference type="ChEBI" id="CHEBI:456216"/>
        <dbReference type="EC" id="3.6.4.12"/>
    </reaction>
</comment>
<dbReference type="PANTHER" id="PTHR43788">
    <property type="entry name" value="DNA2/NAM7 HELICASE FAMILY MEMBER"/>
    <property type="match status" value="1"/>
</dbReference>
<evidence type="ECO:0000256" key="15">
    <source>
        <dbReference type="ARBA" id="ARBA00022806"/>
    </source>
</evidence>
<feature type="domain" description="DNA2/NAM7 helicase helicase" evidence="28">
    <location>
        <begin position="1026"/>
        <end position="1093"/>
    </location>
</feature>
<name>A0A9P6W3W5_RHOMI</name>
<dbReference type="InterPro" id="IPR014808">
    <property type="entry name" value="DNA_replication_fac_Dna2_N"/>
</dbReference>
<evidence type="ECO:0000256" key="24">
    <source>
        <dbReference type="ARBA" id="ARBA00032548"/>
    </source>
</evidence>
<dbReference type="GO" id="GO:0005634">
    <property type="term" value="C:nucleus"/>
    <property type="evidence" value="ECO:0007669"/>
    <property type="project" value="UniProtKB-SubCell"/>
</dbReference>
<evidence type="ECO:0000259" key="27">
    <source>
        <dbReference type="Pfam" id="PF08696"/>
    </source>
</evidence>
<dbReference type="InterPro" id="IPR048459">
    <property type="entry name" value="DNA2_Rift"/>
</dbReference>
<accession>A0A9P6W3W5</accession>
<keyword evidence="15" id="KW-0347">Helicase</keyword>
<dbReference type="Pfam" id="PF13087">
    <property type="entry name" value="AAA_12"/>
    <property type="match status" value="1"/>
</dbReference>
<evidence type="ECO:0000256" key="17">
    <source>
        <dbReference type="ARBA" id="ARBA00023004"/>
    </source>
</evidence>
<dbReference type="InterPro" id="IPR011604">
    <property type="entry name" value="PDDEXK-like_dom_sf"/>
</dbReference>
<comment type="similarity">
    <text evidence="4">Belongs to the DNA2/NAM7 helicase family.</text>
</comment>
<evidence type="ECO:0000256" key="11">
    <source>
        <dbReference type="ARBA" id="ARBA00022741"/>
    </source>
</evidence>
<dbReference type="Pfam" id="PF13086">
    <property type="entry name" value="AAA_11"/>
    <property type="match status" value="2"/>
</dbReference>
<feature type="domain" description="DNA2 rift barrel" evidence="30">
    <location>
        <begin position="801"/>
        <end position="869"/>
    </location>
</feature>
<evidence type="ECO:0000256" key="5">
    <source>
        <dbReference type="ARBA" id="ARBA00012551"/>
    </source>
</evidence>
<feature type="domain" description="DNA replication factor Dna2 N-terminal" evidence="27">
    <location>
        <begin position="277"/>
        <end position="478"/>
    </location>
</feature>
<evidence type="ECO:0000256" key="1">
    <source>
        <dbReference type="ARBA" id="ARBA00001966"/>
    </source>
</evidence>
<keyword evidence="13" id="KW-0227">DNA damage</keyword>
<sequence>MPDQSSIDAFMADLLNDLGDAPLSSPSASGSFRKPAATTPSSIRHSAHKRRKVSQATPIPASSPLAQPPSSRASADTAADRHRIPPTPAPFWSVIDKEDRIPPAPNSTRRGARSAANENEHDALEATPIRGRPVGAKRTKSSGPGAENEPAFGTSSPRKKRPIKHVEVEPEAVARRERPALGQKSVNARTALAVPEIRLEPPAAPVPDSDYFDDDFVLDEDALEEAFRLEAAKAKNAAKALPHSEQYTRCTIESVTDDLENHRRRTLTVSGDKFDGIRTLVLEDDWLELPAAVGDTINVLGNYDFDSHDEIRVSRKHGGLIILHPDILVSSTKAADSSHCTRKAVLQELIRTVGDTTPSLIYGNMLHSLMQACMLENRWDDAFRQDKIAEIVKQSGGQLFAVNLEFEKAREELDERSRELEAFADRYVGEEPKFDAFLSDPQAKDADRCRLAITKSVAEEEDVWSPRTGLKGKIDVTTLTRLADPRQPGTVRTTPTPFEIKTGRANAGMEHRAQTMLYTLLLEDRYDQKVDTGLLMYTQSNDVFAVRRGENELRGLIMARNRFASYLNSRLSLSDRGEQVDPSQAVSTSDRQRRTPSPAMSEGEAALWASMSSSSPASGVHVDATRSQVVASAPAVDRALLPPPVDEVRACKRCYVGNACRVFRRVRLHSVSDAVDSVLTYRLLLQSAGDAEDAPADEELRALYDSATGHLTDDEASFFARWERLISFEEQELARFKKEIWTLQAAERESLGRCLADMVIDEEELGPTADVAEERKSVPIAAIHRWTYRMRRKPKASTDAPDLLGTSISVGDPIVVSLESPRVLAVARGFVHSVSLYHVEIGLDRRISDLPQLERNPKDLPVFRIDKDELSAGMGRIRDNLLQLFYADADEWRRKLIVGLEAPRFDPELAQDAHRVTPSHLNEDQRNAIERVLSAQDYALILGMPGTGKTTTTAEIIRALARAGKSVLLTSYTHSAVDNILLKLAEGNTPSILRLGNSDKILPSLRQFSLSPSDYATSLSDIEARLMKPQIVATTCLGINELVPKAIFAKRKFDVCIVDEASQVTLPTCLGPLRFAKKFVLVGDHNQLPPLVRNKAALGGGLDISLFKRLSEAHPDAVVNLSCQYRMNAEIMSLSNKLVYSDRLRVGSAAIGTQQLTVPDPDALRDAPRWIQEILDPKRSVVFADTDALPARERRDQSLIDNATETALVKELVAGLVNAQVAEKDIAVITPYRQQVKLVAHELSGLSGIEVLTADRSQGRDKECIIISLVRSNSTKNAGDLLKDRRRINVCLTRAKSKLIIVGSRSTVASAPVMQELLDVMHERDWIYELPAKALASTVQPPPPEPAASKPARRGGGALALKQPLATDILNQM</sequence>
<dbReference type="InterPro" id="IPR027417">
    <property type="entry name" value="P-loop_NTPase"/>
</dbReference>
<dbReference type="FunFam" id="3.40.50.300:FF:001170">
    <property type="entry name" value="DNA replication helicase Dna2"/>
    <property type="match status" value="1"/>
</dbReference>
<dbReference type="CDD" id="cd22318">
    <property type="entry name" value="DNA2_N-like"/>
    <property type="match status" value="1"/>
</dbReference>
<dbReference type="InterPro" id="IPR041679">
    <property type="entry name" value="DNA2/NAM7-like_C"/>
</dbReference>
<keyword evidence="16" id="KW-0067">ATP-binding</keyword>
<evidence type="ECO:0000256" key="26">
    <source>
        <dbReference type="SAM" id="MobiDB-lite"/>
    </source>
</evidence>
<dbReference type="GO" id="GO:0006281">
    <property type="term" value="P:DNA repair"/>
    <property type="evidence" value="ECO:0007669"/>
    <property type="project" value="UniProtKB-KW"/>
</dbReference>
<evidence type="ECO:0000256" key="21">
    <source>
        <dbReference type="ARBA" id="ARBA00023204"/>
    </source>
</evidence>
<evidence type="ECO:0000256" key="3">
    <source>
        <dbReference type="ARBA" id="ARBA00004173"/>
    </source>
</evidence>